<keyword evidence="7 9" id="KW-0234">DNA repair</keyword>
<keyword evidence="6" id="KW-0067">ATP-binding</keyword>
<dbReference type="OrthoDB" id="9806954at2"/>
<evidence type="ECO:0000256" key="8">
    <source>
        <dbReference type="ARBA" id="ARBA00033408"/>
    </source>
</evidence>
<dbReference type="GO" id="GO:0043590">
    <property type="term" value="C:bacterial nucleoid"/>
    <property type="evidence" value="ECO:0007669"/>
    <property type="project" value="TreeGrafter"/>
</dbReference>
<dbReference type="Proteomes" id="UP000186015">
    <property type="component" value="Unassembled WGS sequence"/>
</dbReference>
<evidence type="ECO:0000256" key="5">
    <source>
        <dbReference type="ARBA" id="ARBA00022763"/>
    </source>
</evidence>
<reference evidence="12 13" key="1">
    <citation type="submission" date="2016-10" db="EMBL/GenBank/DDBJ databases">
        <authorList>
            <person name="de Groot N.N."/>
        </authorList>
    </citation>
    <scope>NUCLEOTIDE SEQUENCE [LARGE SCALE GENOMIC DNA]</scope>
    <source>
        <strain evidence="12 13">KH2T6</strain>
    </source>
</reference>
<accession>A0A1H7FMK0</accession>
<evidence type="ECO:0000256" key="4">
    <source>
        <dbReference type="ARBA" id="ARBA00022741"/>
    </source>
</evidence>
<evidence type="ECO:0000256" key="3">
    <source>
        <dbReference type="ARBA" id="ARBA00021315"/>
    </source>
</evidence>
<comment type="function">
    <text evidence="1 9">May be involved in recombinational repair of damaged DNA.</text>
</comment>
<keyword evidence="10" id="KW-0175">Coiled coil</keyword>
<dbReference type="PANTHER" id="PTHR11059">
    <property type="entry name" value="DNA REPAIR PROTEIN RECN"/>
    <property type="match status" value="1"/>
</dbReference>
<name>A0A1H7FMK0_RUMAL</name>
<evidence type="ECO:0000256" key="1">
    <source>
        <dbReference type="ARBA" id="ARBA00003618"/>
    </source>
</evidence>
<dbReference type="GO" id="GO:0006281">
    <property type="term" value="P:DNA repair"/>
    <property type="evidence" value="ECO:0007669"/>
    <property type="project" value="UniProtKB-KW"/>
</dbReference>
<dbReference type="SUPFAM" id="SSF52540">
    <property type="entry name" value="P-loop containing nucleoside triphosphate hydrolases"/>
    <property type="match status" value="1"/>
</dbReference>
<keyword evidence="4" id="KW-0547">Nucleotide-binding</keyword>
<dbReference type="InterPro" id="IPR027417">
    <property type="entry name" value="P-loop_NTPase"/>
</dbReference>
<evidence type="ECO:0000256" key="9">
    <source>
        <dbReference type="PIRNR" id="PIRNR003128"/>
    </source>
</evidence>
<dbReference type="GO" id="GO:0005524">
    <property type="term" value="F:ATP binding"/>
    <property type="evidence" value="ECO:0007669"/>
    <property type="project" value="UniProtKB-KW"/>
</dbReference>
<dbReference type="PIRSF" id="PIRSF003128">
    <property type="entry name" value="RecN"/>
    <property type="match status" value="1"/>
</dbReference>
<dbReference type="GO" id="GO:0009432">
    <property type="term" value="P:SOS response"/>
    <property type="evidence" value="ECO:0007669"/>
    <property type="project" value="TreeGrafter"/>
</dbReference>
<comment type="similarity">
    <text evidence="2 9">Belongs to the RecN family.</text>
</comment>
<dbReference type="PANTHER" id="PTHR11059:SF0">
    <property type="entry name" value="DNA REPAIR PROTEIN RECN"/>
    <property type="match status" value="1"/>
</dbReference>
<dbReference type="RefSeq" id="WP_074828555.1">
    <property type="nucleotide sequence ID" value="NZ_FOAT01000001.1"/>
</dbReference>
<evidence type="ECO:0000256" key="6">
    <source>
        <dbReference type="ARBA" id="ARBA00022840"/>
    </source>
</evidence>
<evidence type="ECO:0000313" key="13">
    <source>
        <dbReference type="Proteomes" id="UP000186015"/>
    </source>
</evidence>
<keyword evidence="5 9" id="KW-0227">DNA damage</keyword>
<evidence type="ECO:0000256" key="2">
    <source>
        <dbReference type="ARBA" id="ARBA00009441"/>
    </source>
</evidence>
<dbReference type="AlphaFoldDB" id="A0A1H7FMK0"/>
<organism evidence="12 13">
    <name type="scientific">Ruminococcus albus</name>
    <dbReference type="NCBI Taxonomy" id="1264"/>
    <lineage>
        <taxon>Bacteria</taxon>
        <taxon>Bacillati</taxon>
        <taxon>Bacillota</taxon>
        <taxon>Clostridia</taxon>
        <taxon>Eubacteriales</taxon>
        <taxon>Oscillospiraceae</taxon>
        <taxon>Ruminococcus</taxon>
    </lineage>
</organism>
<evidence type="ECO:0000259" key="11">
    <source>
        <dbReference type="Pfam" id="PF02463"/>
    </source>
</evidence>
<evidence type="ECO:0000313" key="12">
    <source>
        <dbReference type="EMBL" id="SEK25360.1"/>
    </source>
</evidence>
<dbReference type="NCBIfam" id="TIGR00634">
    <property type="entry name" value="recN"/>
    <property type="match status" value="1"/>
</dbReference>
<dbReference type="InterPro" id="IPR004604">
    <property type="entry name" value="DNA_recomb/repair_RecN"/>
</dbReference>
<protein>
    <recommendedName>
        <fullName evidence="3 9">DNA repair protein RecN</fullName>
    </recommendedName>
    <alternativeName>
        <fullName evidence="8 9">Recombination protein N</fullName>
    </alternativeName>
</protein>
<proteinExistence type="inferred from homology"/>
<dbReference type="EMBL" id="FOAT01000001">
    <property type="protein sequence ID" value="SEK25360.1"/>
    <property type="molecule type" value="Genomic_DNA"/>
</dbReference>
<dbReference type="InterPro" id="IPR003395">
    <property type="entry name" value="RecF/RecN/SMC_N"/>
</dbReference>
<evidence type="ECO:0000256" key="7">
    <source>
        <dbReference type="ARBA" id="ARBA00023204"/>
    </source>
</evidence>
<feature type="coiled-coil region" evidence="10">
    <location>
        <begin position="328"/>
        <end position="365"/>
    </location>
</feature>
<gene>
    <name evidence="12" type="ORF">SAMN05216469_101269</name>
</gene>
<sequence length="555" mass="61204">MLRELYIENLAVIEKASIGFTESFNAFTGETGAGKSILINGINAILGQRVTKDIVRTGADKAVISGLFTDIGATVLKQLEEMGVDCEDGQISLTREIRSDGGSIARVNQRAVNVSLLRDIGDLLVNIHGQHDNQILMSPEKHIDILDGYAGSEELISDYRKSFRELQHVAKKINDLRKKAGRKEMRIAELEDIIADIRALDITDPDEEKQIAAELEVSKNAVAISEAVYAAQMMLSGDDETEGISEMVSECSDKIDGYTDIMAELAPISERLNSAIIELDDISGELASVLDKLDVDPKRFDWLNQRSDDLRKICKKYGPELSDVISTLEKSEEELDILTSSEQNVKELEAEKDRLLAEVSHKAKTLSDFRRVAAERFVSQVTGELEFLNMPSVKLVVGQETGKLTLNGMDNIEFLISANIGEEPRPIAKIASGGELSRIMLALKSVLAEKDSIDTLIFDEIDTGVSGRAAQKIGLKLREISSHRQVLCVTHLAQIAVMADNHLLIEKNIVGDRTVTAVRTLAREERKYEIARIMGGDNITELMLENADELLSAVK</sequence>
<dbReference type="FunFam" id="3.40.50.300:FF:000356">
    <property type="entry name" value="DNA repair protein RecN"/>
    <property type="match status" value="1"/>
</dbReference>
<dbReference type="CDD" id="cd03241">
    <property type="entry name" value="ABC_RecN"/>
    <property type="match status" value="2"/>
</dbReference>
<evidence type="ECO:0000256" key="10">
    <source>
        <dbReference type="SAM" id="Coils"/>
    </source>
</evidence>
<dbReference type="GO" id="GO:0006310">
    <property type="term" value="P:DNA recombination"/>
    <property type="evidence" value="ECO:0007669"/>
    <property type="project" value="InterPro"/>
</dbReference>
<feature type="domain" description="RecF/RecN/SMC N-terminal" evidence="11">
    <location>
        <begin position="2"/>
        <end position="503"/>
    </location>
</feature>
<dbReference type="Gene3D" id="3.40.50.300">
    <property type="entry name" value="P-loop containing nucleotide triphosphate hydrolases"/>
    <property type="match status" value="2"/>
</dbReference>
<dbReference type="Pfam" id="PF02463">
    <property type="entry name" value="SMC_N"/>
    <property type="match status" value="1"/>
</dbReference>